<dbReference type="OrthoDB" id="5419315at2759"/>
<dbReference type="STRING" id="599839.J4H5F2"/>
<sequence length="150" mass="16737">MAAGMAAAASASGVMGLVTREEAHSLVAEIFRETAVLYLNSVLSEAFPGVPETSGSLGKLVHLLNQLSPSDFDRAIVFPLFLMGCMSEDPGWREGVKQRLRFLDDTFGDIARILKQMDDIYEERMTRQHGSHPVQWQEYLRSHWAVSLLL</sequence>
<name>J4H5F2_9APHY</name>
<dbReference type="Proteomes" id="UP000006352">
    <property type="component" value="Unassembled WGS sequence"/>
</dbReference>
<organism evidence="1 2">
    <name type="scientific">Fibroporia radiculosa</name>
    <dbReference type="NCBI Taxonomy" id="599839"/>
    <lineage>
        <taxon>Eukaryota</taxon>
        <taxon>Fungi</taxon>
        <taxon>Dikarya</taxon>
        <taxon>Basidiomycota</taxon>
        <taxon>Agaricomycotina</taxon>
        <taxon>Agaricomycetes</taxon>
        <taxon>Polyporales</taxon>
        <taxon>Fibroporiaceae</taxon>
        <taxon>Fibroporia</taxon>
    </lineage>
</organism>
<gene>
    <name evidence="1" type="ORF">FIBRA_08915</name>
</gene>
<dbReference type="RefSeq" id="XP_012185917.1">
    <property type="nucleotide sequence ID" value="XM_012330527.1"/>
</dbReference>
<dbReference type="EMBL" id="HE797425">
    <property type="protein sequence ID" value="CCM06634.1"/>
    <property type="molecule type" value="Genomic_DNA"/>
</dbReference>
<accession>J4H5F2</accession>
<keyword evidence="2" id="KW-1185">Reference proteome</keyword>
<dbReference type="GeneID" id="24101534"/>
<evidence type="ECO:0000313" key="2">
    <source>
        <dbReference type="Proteomes" id="UP000006352"/>
    </source>
</evidence>
<dbReference type="InterPro" id="IPR021858">
    <property type="entry name" value="Fun_TF"/>
</dbReference>
<dbReference type="HOGENOM" id="CLU_1740553_0_0_1"/>
<evidence type="ECO:0000313" key="1">
    <source>
        <dbReference type="EMBL" id="CCM06634.1"/>
    </source>
</evidence>
<dbReference type="AlphaFoldDB" id="J4H5F2"/>
<dbReference type="Pfam" id="PF11951">
    <property type="entry name" value="Fungal_trans_2"/>
    <property type="match status" value="1"/>
</dbReference>
<dbReference type="InParanoid" id="J4H5F2"/>
<proteinExistence type="predicted"/>
<protein>
    <submittedName>
        <fullName evidence="1">Uncharacterized protein</fullName>
    </submittedName>
</protein>
<reference evidence="1 2" key="1">
    <citation type="journal article" date="2012" name="Appl. Environ. Microbiol.">
        <title>Short-read sequencing for genomic analysis of the brown rot fungus Fibroporia radiculosa.</title>
        <authorList>
            <person name="Tang J.D."/>
            <person name="Perkins A.D."/>
            <person name="Sonstegard T.S."/>
            <person name="Schroeder S.G."/>
            <person name="Burgess S.C."/>
            <person name="Diehl S.V."/>
        </authorList>
    </citation>
    <scope>NUCLEOTIDE SEQUENCE [LARGE SCALE GENOMIC DNA]</scope>
    <source>
        <strain evidence="1 2">TFFH 294</strain>
    </source>
</reference>